<dbReference type="GO" id="GO:0006629">
    <property type="term" value="P:lipid metabolic process"/>
    <property type="evidence" value="ECO:0007669"/>
    <property type="project" value="UniProtKB-ARBA"/>
</dbReference>
<name>W9S795_9ROSA</name>
<evidence type="ECO:0000313" key="11">
    <source>
        <dbReference type="EMBL" id="EXC30685.1"/>
    </source>
</evidence>
<accession>W9S795</accession>
<evidence type="ECO:0000313" key="12">
    <source>
        <dbReference type="Proteomes" id="UP000030645"/>
    </source>
</evidence>
<comment type="similarity">
    <text evidence="2 9">Belongs to the cytochrome P450 family.</text>
</comment>
<keyword evidence="12" id="KW-1185">Reference proteome</keyword>
<sequence length="672" mass="76872">MCYRHLPNSDVISGGPAFIRSASSWLCVYTIGCLFPNETRLGADPSTIDLSKIPNVVSFYFQYSSFKTRVVKTGIKNYPIVGALPEFLINRNRFLQWSTEILASKCPTNTAVFHRPYNFNGIMTANPLNVEHMLKTNFENYPKGDRFTTILSDFLGSGIFNSDDEIWRRQRKTASYEFNTKSLRNFIIRNVFVEIKTRLVPILGKASETGRILNLQDVFERFAFDNLCKLAFNFDPGCLASDEISSDGDNFMRAFEEAATLSCGRFFYAIPSLWKLKRFFNVGSERRVRESISAVHKFADGIIRSRMETRAEVNTEDLLSRFIGNDENSAEFLRDIAISFILAGRDTTSSALTWFFWVLASRPDIQQKISNEIKEIRIRTAKYLEKGESFGIDDIREMHYLQAAISESMRLYPPVPVDPKECLEDDTMPDGTFVGKNWLVMYSSFAMGRMEAIWGRDCEEFRPERWLEDGVCRQENPFKFPVFHAGPRMCLGKDMAFIQMKSIVASVIERFKIDVLNKDTCPEYVMALTLRMKGGLPVRVRKRSEVDEMVADIHDVVGINSDHDMTSEVQAEDFPKENVDEVTIVQDTESQNVELVVKLPELDNVTFDRPDVEANTVTSNVETYLHDRRPMHSMNPNINFLPVNRSQPLVPPPLEQNEEDEDENDDAANLGD</sequence>
<comment type="cofactor">
    <cofactor evidence="1 8">
        <name>heme</name>
        <dbReference type="ChEBI" id="CHEBI:30413"/>
    </cofactor>
</comment>
<evidence type="ECO:0000256" key="9">
    <source>
        <dbReference type="RuleBase" id="RU000461"/>
    </source>
</evidence>
<dbReference type="GO" id="GO:0020037">
    <property type="term" value="F:heme binding"/>
    <property type="evidence" value="ECO:0007669"/>
    <property type="project" value="InterPro"/>
</dbReference>
<evidence type="ECO:0000256" key="7">
    <source>
        <dbReference type="ARBA" id="ARBA00023033"/>
    </source>
</evidence>
<dbReference type="InterPro" id="IPR002401">
    <property type="entry name" value="Cyt_P450_E_grp-I"/>
</dbReference>
<evidence type="ECO:0000256" key="8">
    <source>
        <dbReference type="PIRSR" id="PIRSR602401-1"/>
    </source>
</evidence>
<keyword evidence="4 8" id="KW-0479">Metal-binding</keyword>
<feature type="region of interest" description="Disordered" evidence="10">
    <location>
        <begin position="641"/>
        <end position="672"/>
    </location>
</feature>
<evidence type="ECO:0000256" key="3">
    <source>
        <dbReference type="ARBA" id="ARBA00022617"/>
    </source>
</evidence>
<evidence type="ECO:0000256" key="1">
    <source>
        <dbReference type="ARBA" id="ARBA00001971"/>
    </source>
</evidence>
<keyword evidence="5 9" id="KW-0560">Oxidoreductase</keyword>
<dbReference type="EMBL" id="KE346217">
    <property type="protein sequence ID" value="EXC30685.1"/>
    <property type="molecule type" value="Genomic_DNA"/>
</dbReference>
<protein>
    <submittedName>
        <fullName evidence="11">Cytochrome P450 94A1</fullName>
    </submittedName>
</protein>
<dbReference type="PRINTS" id="PR00463">
    <property type="entry name" value="EP450I"/>
</dbReference>
<dbReference type="GO" id="GO:0016705">
    <property type="term" value="F:oxidoreductase activity, acting on paired donors, with incorporation or reduction of molecular oxygen"/>
    <property type="evidence" value="ECO:0007669"/>
    <property type="project" value="InterPro"/>
</dbReference>
<dbReference type="Proteomes" id="UP000030645">
    <property type="component" value="Unassembled WGS sequence"/>
</dbReference>
<gene>
    <name evidence="11" type="ORF">L484_027860</name>
</gene>
<dbReference type="GO" id="GO:0004497">
    <property type="term" value="F:monooxygenase activity"/>
    <property type="evidence" value="ECO:0007669"/>
    <property type="project" value="UniProtKB-KW"/>
</dbReference>
<keyword evidence="3 8" id="KW-0349">Heme</keyword>
<dbReference type="STRING" id="981085.W9S795"/>
<dbReference type="PRINTS" id="PR00385">
    <property type="entry name" value="P450"/>
</dbReference>
<keyword evidence="6 8" id="KW-0408">Iron</keyword>
<reference evidence="12" key="1">
    <citation type="submission" date="2013-01" db="EMBL/GenBank/DDBJ databases">
        <title>Draft Genome Sequence of a Mulberry Tree, Morus notabilis C.K. Schneid.</title>
        <authorList>
            <person name="He N."/>
            <person name="Zhao S."/>
        </authorList>
    </citation>
    <scope>NUCLEOTIDE SEQUENCE</scope>
</reference>
<dbReference type="CDD" id="cd11064">
    <property type="entry name" value="CYP86A"/>
    <property type="match status" value="1"/>
</dbReference>
<dbReference type="InterPro" id="IPR036396">
    <property type="entry name" value="Cyt_P450_sf"/>
</dbReference>
<evidence type="ECO:0000256" key="5">
    <source>
        <dbReference type="ARBA" id="ARBA00023002"/>
    </source>
</evidence>
<evidence type="ECO:0000256" key="10">
    <source>
        <dbReference type="SAM" id="MobiDB-lite"/>
    </source>
</evidence>
<evidence type="ECO:0000256" key="6">
    <source>
        <dbReference type="ARBA" id="ARBA00023004"/>
    </source>
</evidence>
<keyword evidence="7 9" id="KW-0503">Monooxygenase</keyword>
<dbReference type="Pfam" id="PF00067">
    <property type="entry name" value="p450"/>
    <property type="match status" value="1"/>
</dbReference>
<proteinExistence type="inferred from homology"/>
<dbReference type="InterPro" id="IPR017972">
    <property type="entry name" value="Cyt_P450_CS"/>
</dbReference>
<dbReference type="SUPFAM" id="SSF48264">
    <property type="entry name" value="Cytochrome P450"/>
    <property type="match status" value="1"/>
</dbReference>
<feature type="binding site" description="axial binding residue" evidence="8">
    <location>
        <position position="490"/>
    </location>
    <ligand>
        <name>heme</name>
        <dbReference type="ChEBI" id="CHEBI:30413"/>
    </ligand>
    <ligandPart>
        <name>Fe</name>
        <dbReference type="ChEBI" id="CHEBI:18248"/>
    </ligandPart>
</feature>
<dbReference type="GO" id="GO:0005506">
    <property type="term" value="F:iron ion binding"/>
    <property type="evidence" value="ECO:0007669"/>
    <property type="project" value="InterPro"/>
</dbReference>
<dbReference type="Gene3D" id="1.10.630.10">
    <property type="entry name" value="Cytochrome P450"/>
    <property type="match status" value="1"/>
</dbReference>
<organism evidence="11 12">
    <name type="scientific">Morus notabilis</name>
    <dbReference type="NCBI Taxonomy" id="981085"/>
    <lineage>
        <taxon>Eukaryota</taxon>
        <taxon>Viridiplantae</taxon>
        <taxon>Streptophyta</taxon>
        <taxon>Embryophyta</taxon>
        <taxon>Tracheophyta</taxon>
        <taxon>Spermatophyta</taxon>
        <taxon>Magnoliopsida</taxon>
        <taxon>eudicotyledons</taxon>
        <taxon>Gunneridae</taxon>
        <taxon>Pentapetalae</taxon>
        <taxon>rosids</taxon>
        <taxon>fabids</taxon>
        <taxon>Rosales</taxon>
        <taxon>Moraceae</taxon>
        <taxon>Moreae</taxon>
        <taxon>Morus</taxon>
    </lineage>
</organism>
<dbReference type="PROSITE" id="PS00086">
    <property type="entry name" value="CYTOCHROME_P450"/>
    <property type="match status" value="1"/>
</dbReference>
<feature type="compositionally biased region" description="Acidic residues" evidence="10">
    <location>
        <begin position="656"/>
        <end position="666"/>
    </location>
</feature>
<evidence type="ECO:0000256" key="2">
    <source>
        <dbReference type="ARBA" id="ARBA00010617"/>
    </source>
</evidence>
<dbReference type="InterPro" id="IPR001128">
    <property type="entry name" value="Cyt_P450"/>
</dbReference>
<evidence type="ECO:0000256" key="4">
    <source>
        <dbReference type="ARBA" id="ARBA00022723"/>
    </source>
</evidence>
<dbReference type="PANTHER" id="PTHR24296">
    <property type="entry name" value="CYTOCHROME P450"/>
    <property type="match status" value="1"/>
</dbReference>
<dbReference type="AlphaFoldDB" id="W9S795"/>
<dbReference type="eggNOG" id="KOG0157">
    <property type="taxonomic scope" value="Eukaryota"/>
</dbReference>